<dbReference type="KEGG" id="bvr:BVIR_873"/>
<sequence>MLGRLLRQFIAFAGVGVVASIAHYAVLAVLVEGAAVRASLAALAGFTVGGIVSYLLNRRYTFDSARSHGAAVPRFALVAAGAFVLTGLLMEAFTAHFGLHWLVAQVITTLIVLIWTFVGNRFWTFRDAI</sequence>
<reference evidence="9" key="2">
    <citation type="submission" date="2015-11" db="EMBL/GenBank/DDBJ databases">
        <authorList>
            <person name="Zhang Y."/>
            <person name="Guo Z."/>
        </authorList>
    </citation>
    <scope>NUCLEOTIDE SEQUENCE</scope>
    <source>
        <strain evidence="9">1</strain>
    </source>
</reference>
<name>A0A0H5B773_BLAVI</name>
<evidence type="ECO:0000256" key="6">
    <source>
        <dbReference type="SAM" id="Phobius"/>
    </source>
</evidence>
<comment type="similarity">
    <text evidence="2">Belongs to the GtrA family.</text>
</comment>
<dbReference type="Pfam" id="PF04138">
    <property type="entry name" value="GtrA_DPMS_TM"/>
    <property type="match status" value="1"/>
</dbReference>
<evidence type="ECO:0000256" key="3">
    <source>
        <dbReference type="ARBA" id="ARBA00022692"/>
    </source>
</evidence>
<comment type="subcellular location">
    <subcellularLocation>
        <location evidence="1">Membrane</location>
        <topology evidence="1">Multi-pass membrane protein</topology>
    </subcellularLocation>
</comment>
<reference evidence="8" key="1">
    <citation type="journal article" date="2015" name="Genome Announc.">
        <title>Complete Genome Sequence of the Bacteriochlorophyll b-Producing Photosynthetic Bacterium Blastochloris viridis.</title>
        <authorList>
            <person name="Tsukatani Y."/>
            <person name="Hirose Y."/>
            <person name="Harada J."/>
            <person name="Misawa N."/>
            <person name="Mori K."/>
            <person name="Inoue K."/>
            <person name="Tamiaki H."/>
        </authorList>
    </citation>
    <scope>NUCLEOTIDE SEQUENCE [LARGE SCALE GENOMIC DNA]</scope>
    <source>
        <strain evidence="8">DSM 133</strain>
    </source>
</reference>
<dbReference type="GO" id="GO:0005886">
    <property type="term" value="C:plasma membrane"/>
    <property type="evidence" value="ECO:0007669"/>
    <property type="project" value="TreeGrafter"/>
</dbReference>
<evidence type="ECO:0000256" key="1">
    <source>
        <dbReference type="ARBA" id="ARBA00004141"/>
    </source>
</evidence>
<dbReference type="EMBL" id="LN907867">
    <property type="protein sequence ID" value="CUU41329.1"/>
    <property type="molecule type" value="Genomic_DNA"/>
</dbReference>
<evidence type="ECO:0000313" key="10">
    <source>
        <dbReference type="Proteomes" id="UP000065734"/>
    </source>
</evidence>
<dbReference type="RefSeq" id="WP_055036583.1">
    <property type="nucleotide sequence ID" value="NZ_AP014854.2"/>
</dbReference>
<evidence type="ECO:0000256" key="5">
    <source>
        <dbReference type="ARBA" id="ARBA00023136"/>
    </source>
</evidence>
<dbReference type="OrthoDB" id="5422757at2"/>
<dbReference type="PANTHER" id="PTHR38459">
    <property type="entry name" value="PROPHAGE BACTOPRENOL-LINKED GLUCOSE TRANSLOCASE HOMOLOG"/>
    <property type="match status" value="1"/>
</dbReference>
<proteinExistence type="inferred from homology"/>
<keyword evidence="10" id="KW-1185">Reference proteome</keyword>
<evidence type="ECO:0000259" key="7">
    <source>
        <dbReference type="Pfam" id="PF04138"/>
    </source>
</evidence>
<feature type="transmembrane region" description="Helical" evidence="6">
    <location>
        <begin position="75"/>
        <end position="93"/>
    </location>
</feature>
<dbReference type="Proteomes" id="UP000065734">
    <property type="component" value="Chromosome I"/>
</dbReference>
<dbReference type="GO" id="GO:0000271">
    <property type="term" value="P:polysaccharide biosynthetic process"/>
    <property type="evidence" value="ECO:0007669"/>
    <property type="project" value="InterPro"/>
</dbReference>
<protein>
    <submittedName>
        <fullName evidence="9">GtrA-like protein</fullName>
    </submittedName>
</protein>
<reference evidence="10" key="3">
    <citation type="journal article" date="2016" name="Genome Announc.">
        <title>Revised genome sequence of the purple photosynthetic bacterium Blastochloris viridis.</title>
        <authorList>
            <person name="Liu L.N."/>
            <person name="Faulkner M."/>
            <person name="Liu X."/>
            <person name="Huang F."/>
            <person name="Darby A.C."/>
            <person name="Hall N."/>
        </authorList>
    </citation>
    <scope>NUCLEOTIDE SEQUENCE [LARGE SCALE GENOMIC DNA]</scope>
    <source>
        <strain evidence="10">ATCC 19567 / DSM 133 / F</strain>
    </source>
</reference>
<dbReference type="EMBL" id="AP014854">
    <property type="protein sequence ID" value="BAR98040.1"/>
    <property type="molecule type" value="Genomic_DNA"/>
</dbReference>
<dbReference type="InterPro" id="IPR007267">
    <property type="entry name" value="GtrA_DPMS_TM"/>
</dbReference>
<evidence type="ECO:0000313" key="8">
    <source>
        <dbReference type="EMBL" id="BAR98040.1"/>
    </source>
</evidence>
<evidence type="ECO:0000256" key="2">
    <source>
        <dbReference type="ARBA" id="ARBA00009399"/>
    </source>
</evidence>
<feature type="transmembrane region" description="Helical" evidence="6">
    <location>
        <begin position="99"/>
        <end position="118"/>
    </location>
</feature>
<keyword evidence="4 6" id="KW-1133">Transmembrane helix</keyword>
<dbReference type="PANTHER" id="PTHR38459:SF1">
    <property type="entry name" value="PROPHAGE BACTOPRENOL-LINKED GLUCOSE TRANSLOCASE HOMOLOG"/>
    <property type="match status" value="1"/>
</dbReference>
<dbReference type="STRING" id="1079.BVIR_873"/>
<dbReference type="InterPro" id="IPR051401">
    <property type="entry name" value="GtrA_CellWall_Glycosyl"/>
</dbReference>
<evidence type="ECO:0000313" key="9">
    <source>
        <dbReference type="EMBL" id="CUU41329.1"/>
    </source>
</evidence>
<organism evidence="9 10">
    <name type="scientific">Blastochloris viridis</name>
    <name type="common">Rhodopseudomonas viridis</name>
    <dbReference type="NCBI Taxonomy" id="1079"/>
    <lineage>
        <taxon>Bacteria</taxon>
        <taxon>Pseudomonadati</taxon>
        <taxon>Pseudomonadota</taxon>
        <taxon>Alphaproteobacteria</taxon>
        <taxon>Hyphomicrobiales</taxon>
        <taxon>Blastochloridaceae</taxon>
        <taxon>Blastochloris</taxon>
    </lineage>
</organism>
<keyword evidence="5 6" id="KW-0472">Membrane</keyword>
<dbReference type="AlphaFoldDB" id="A0A0H5B773"/>
<gene>
    <name evidence="8" type="ORF">BV133_447</name>
    <name evidence="9" type="ORF">BVIRIDIS_03180</name>
</gene>
<feature type="domain" description="GtrA/DPMS transmembrane" evidence="7">
    <location>
        <begin position="12"/>
        <end position="125"/>
    </location>
</feature>
<accession>A0A0H5B773</accession>
<keyword evidence="3 6" id="KW-0812">Transmembrane</keyword>
<evidence type="ECO:0000256" key="4">
    <source>
        <dbReference type="ARBA" id="ARBA00022989"/>
    </source>
</evidence>
<feature type="transmembrane region" description="Helical" evidence="6">
    <location>
        <begin position="36"/>
        <end position="55"/>
    </location>
</feature>
<feature type="transmembrane region" description="Helical" evidence="6">
    <location>
        <begin position="9"/>
        <end position="30"/>
    </location>
</feature>